<reference evidence="1 2" key="1">
    <citation type="journal article" date="2015" name="Genome Biol. Evol.">
        <title>Phylogenomic analyses indicate that early fungi evolved digesting cell walls of algal ancestors of land plants.</title>
        <authorList>
            <person name="Chang Y."/>
            <person name="Wang S."/>
            <person name="Sekimoto S."/>
            <person name="Aerts A.L."/>
            <person name="Choi C."/>
            <person name="Clum A."/>
            <person name="LaButti K.M."/>
            <person name="Lindquist E.A."/>
            <person name="Yee Ngan C."/>
            <person name="Ohm R.A."/>
            <person name="Salamov A.A."/>
            <person name="Grigoriev I.V."/>
            <person name="Spatafora J.W."/>
            <person name="Berbee M.L."/>
        </authorList>
    </citation>
    <scope>NUCLEOTIDE SEQUENCE [LARGE SCALE GENOMIC DNA]</scope>
    <source>
        <strain evidence="1 2">NRRL 28638</strain>
    </source>
</reference>
<name>A0A137PDZ9_CONC2</name>
<evidence type="ECO:0000313" key="2">
    <source>
        <dbReference type="Proteomes" id="UP000070444"/>
    </source>
</evidence>
<evidence type="ECO:0000313" key="1">
    <source>
        <dbReference type="EMBL" id="KXN73229.1"/>
    </source>
</evidence>
<gene>
    <name evidence="1" type="ORF">CONCODRAFT_167570</name>
</gene>
<protein>
    <submittedName>
        <fullName evidence="1">Uncharacterized protein</fullName>
    </submittedName>
</protein>
<dbReference type="Proteomes" id="UP000070444">
    <property type="component" value="Unassembled WGS sequence"/>
</dbReference>
<dbReference type="AlphaFoldDB" id="A0A137PDZ9"/>
<proteinExistence type="predicted"/>
<sequence>MVFTKEKSVFDIISAQDHFTSITLKFKTGFSHEICGINVFQFLQTFDCIITNEGDSDLKLCFNGIDLDDFEKNHCTIFYKGTDLFGDKEIKEFELSFNILKRFKIEDLWGEEIIEEEFFGKSFYHLDDYASTRRGLIPVFEKIDNEYIEDKMKKINFKFNNAIIEYNDFFENKYKNAFYNYDDDYLFFRDIYKQDRKTYGIDPWVFFKCQYCKYGKIEEIH</sequence>
<keyword evidence="2" id="KW-1185">Reference proteome</keyword>
<accession>A0A137PDZ9</accession>
<dbReference type="EMBL" id="KQ964440">
    <property type="protein sequence ID" value="KXN73229.1"/>
    <property type="molecule type" value="Genomic_DNA"/>
</dbReference>
<organism evidence="1 2">
    <name type="scientific">Conidiobolus coronatus (strain ATCC 28846 / CBS 209.66 / NRRL 28638)</name>
    <name type="common">Delacroixia coronata</name>
    <dbReference type="NCBI Taxonomy" id="796925"/>
    <lineage>
        <taxon>Eukaryota</taxon>
        <taxon>Fungi</taxon>
        <taxon>Fungi incertae sedis</taxon>
        <taxon>Zoopagomycota</taxon>
        <taxon>Entomophthoromycotina</taxon>
        <taxon>Entomophthoromycetes</taxon>
        <taxon>Entomophthorales</taxon>
        <taxon>Ancylistaceae</taxon>
        <taxon>Conidiobolus</taxon>
    </lineage>
</organism>